<keyword evidence="3" id="KW-1185">Reference proteome</keyword>
<dbReference type="InterPro" id="IPR035925">
    <property type="entry name" value="BSD_dom_sf"/>
</dbReference>
<feature type="domain" description="BSD" evidence="1">
    <location>
        <begin position="163"/>
        <end position="208"/>
    </location>
</feature>
<dbReference type="PANTHER" id="PTHR31923">
    <property type="entry name" value="BSD DOMAIN-CONTAINING PROTEIN"/>
    <property type="match status" value="1"/>
</dbReference>
<gene>
    <name evidence="2" type="ORF">Ccrd_017883</name>
</gene>
<dbReference type="Gramene" id="KVI03809">
    <property type="protein sequence ID" value="KVI03809"/>
    <property type="gene ID" value="Ccrd_017883"/>
</dbReference>
<sequence length="257" mass="29769">EREIQRSTTTTRGKWAAKIRDPHKVARVWLGTSDHEVANVNKCTWQKRNLFKTKSQDKHIVDLWFYSITCGTRVLESSKQSVKMNVSSWFRRTKKGSSSQPAATAIINQNDEQRHLYGITDDLIGLINSFTIETFKNFNLQDEEAAIDGAESTSGNVQKDLSDWQEKHAIIVLSKVKELSQLRFKLCPRHLKEREFWRIYFTLVKNYVAKYELHAIRLEKLKQIAVENTKDSNTSAYEVEMLESRKSTNLEPATSLE</sequence>
<evidence type="ECO:0000313" key="2">
    <source>
        <dbReference type="EMBL" id="KVI03809.1"/>
    </source>
</evidence>
<protein>
    <submittedName>
        <fullName evidence="2">AP2/ERF domain-containing protein</fullName>
    </submittedName>
</protein>
<dbReference type="SMART" id="SM00751">
    <property type="entry name" value="BSD"/>
    <property type="match status" value="1"/>
</dbReference>
<dbReference type="PANTHER" id="PTHR31923:SF3">
    <property type="entry name" value="BSD DOMAIN-CONTAINING PROTEIN"/>
    <property type="match status" value="1"/>
</dbReference>
<feature type="non-terminal residue" evidence="2">
    <location>
        <position position="257"/>
    </location>
</feature>
<reference evidence="2 3" key="1">
    <citation type="journal article" date="2016" name="Sci. Rep.">
        <title>The genome sequence of the outbreeding globe artichoke constructed de novo incorporating a phase-aware low-pass sequencing strategy of F1 progeny.</title>
        <authorList>
            <person name="Scaglione D."/>
            <person name="Reyes-Chin-Wo S."/>
            <person name="Acquadro A."/>
            <person name="Froenicke L."/>
            <person name="Portis E."/>
            <person name="Beitel C."/>
            <person name="Tirone M."/>
            <person name="Mauro R."/>
            <person name="Lo Monaco A."/>
            <person name="Mauromicale G."/>
            <person name="Faccioli P."/>
            <person name="Cattivelli L."/>
            <person name="Rieseberg L."/>
            <person name="Michelmore R."/>
            <person name="Lanteri S."/>
        </authorList>
    </citation>
    <scope>NUCLEOTIDE SEQUENCE [LARGE SCALE GENOMIC DNA]</scope>
    <source>
        <strain evidence="2">2C</strain>
    </source>
</reference>
<evidence type="ECO:0000259" key="1">
    <source>
        <dbReference type="PROSITE" id="PS50858"/>
    </source>
</evidence>
<dbReference type="SUPFAM" id="SSF140383">
    <property type="entry name" value="BSD domain-like"/>
    <property type="match status" value="1"/>
</dbReference>
<dbReference type="InterPro" id="IPR005607">
    <property type="entry name" value="BSD_dom"/>
</dbReference>
<dbReference type="EMBL" id="LEKV01002329">
    <property type="protein sequence ID" value="KVI03809.1"/>
    <property type="molecule type" value="Genomic_DNA"/>
</dbReference>
<organism evidence="2 3">
    <name type="scientific">Cynara cardunculus var. scolymus</name>
    <name type="common">Globe artichoke</name>
    <name type="synonym">Cynara scolymus</name>
    <dbReference type="NCBI Taxonomy" id="59895"/>
    <lineage>
        <taxon>Eukaryota</taxon>
        <taxon>Viridiplantae</taxon>
        <taxon>Streptophyta</taxon>
        <taxon>Embryophyta</taxon>
        <taxon>Tracheophyta</taxon>
        <taxon>Spermatophyta</taxon>
        <taxon>Magnoliopsida</taxon>
        <taxon>eudicotyledons</taxon>
        <taxon>Gunneridae</taxon>
        <taxon>Pentapetalae</taxon>
        <taxon>asterids</taxon>
        <taxon>campanulids</taxon>
        <taxon>Asterales</taxon>
        <taxon>Asteraceae</taxon>
        <taxon>Carduoideae</taxon>
        <taxon>Cardueae</taxon>
        <taxon>Carduinae</taxon>
        <taxon>Cynara</taxon>
    </lineage>
</organism>
<accession>A0A103Y796</accession>
<evidence type="ECO:0000313" key="3">
    <source>
        <dbReference type="Proteomes" id="UP000243975"/>
    </source>
</evidence>
<dbReference type="Gene3D" id="1.10.3970.10">
    <property type="entry name" value="BSD domain"/>
    <property type="match status" value="1"/>
</dbReference>
<dbReference type="AlphaFoldDB" id="A0A103Y796"/>
<dbReference type="Proteomes" id="UP000243975">
    <property type="component" value="Unassembled WGS sequence"/>
</dbReference>
<dbReference type="OMA" id="SHVLEYE"/>
<name>A0A103Y796_CYNCS</name>
<dbReference type="Pfam" id="PF03909">
    <property type="entry name" value="BSD"/>
    <property type="match status" value="1"/>
</dbReference>
<comment type="caution">
    <text evidence="2">The sequence shown here is derived from an EMBL/GenBank/DDBJ whole genome shotgun (WGS) entry which is preliminary data.</text>
</comment>
<dbReference type="PROSITE" id="PS50858">
    <property type="entry name" value="BSD"/>
    <property type="match status" value="1"/>
</dbReference>
<proteinExistence type="predicted"/>